<evidence type="ECO:0000313" key="4">
    <source>
        <dbReference type="EMBL" id="KAF2732893.1"/>
    </source>
</evidence>
<dbReference type="OrthoDB" id="3789666at2759"/>
<proteinExistence type="predicted"/>
<protein>
    <recommendedName>
        <fullName evidence="3">CCHC-type domain-containing protein</fullName>
    </recommendedName>
</protein>
<dbReference type="PROSITE" id="PS50158">
    <property type="entry name" value="ZF_CCHC"/>
    <property type="match status" value="1"/>
</dbReference>
<keyword evidence="1" id="KW-0479">Metal-binding</keyword>
<sequence length="597" mass="66845">MNHFFIACTLSNLNHFLKVVSWHSFNSLYYITMGRRRGNWGGGGFRGGRAGRAGGDGGGGGGGGGGRGGGRGGFRGGGGGGRGNQNNQGNQQHWKGNPHNGIQKRGGKNKNNQKQWQDSNQGGKNQPDQRDPCTQCGRRGHKVHECNAQKLDEDEACLCGCLYHHNSPHCVWNQDPLKREQYVEVATNKICQWCKRDSDGAHVWDECPDRIQFRNAVMKNIFHAYDGLMWCWHCASEEHKIKACPKPVAEMERALWDGKISSIMMQWKEQDMSNPSRPSEFEDEDQAMKITELKAPIPRDYPWCLYCQDFGHWATESCDRAAYYNRCPTRFKGQPAPTTNNFRPPGYQPAPPRDAPPTAQNAETITIGCNICSTLISFPLGPPGFYTRLCPNCLTSVPHPFQRKLSSNSSNTSSTAQAVHAIKTLITSMFQPHPPTPKNPITLPSPTQYLQRPSNDLVHINVFKSLPERPYYTDMGARRTSSNLPFYAPHHDWNSPGNYQTYFPAVKVRLDAEHLRIHEDVDVAINRAGRLGWRLECRACGVVANVRDDEGDLVMAGAEPGDTIGCGVGRVEWGPWGGRGRCDCYYWKEPRVEWIKD</sequence>
<feature type="region of interest" description="Disordered" evidence="2">
    <location>
        <begin position="51"/>
        <end position="139"/>
    </location>
</feature>
<reference evidence="4" key="1">
    <citation type="journal article" date="2020" name="Stud. Mycol.">
        <title>101 Dothideomycetes genomes: a test case for predicting lifestyles and emergence of pathogens.</title>
        <authorList>
            <person name="Haridas S."/>
            <person name="Albert R."/>
            <person name="Binder M."/>
            <person name="Bloem J."/>
            <person name="Labutti K."/>
            <person name="Salamov A."/>
            <person name="Andreopoulos B."/>
            <person name="Baker S."/>
            <person name="Barry K."/>
            <person name="Bills G."/>
            <person name="Bluhm B."/>
            <person name="Cannon C."/>
            <person name="Castanera R."/>
            <person name="Culley D."/>
            <person name="Daum C."/>
            <person name="Ezra D."/>
            <person name="Gonzalez J."/>
            <person name="Henrissat B."/>
            <person name="Kuo A."/>
            <person name="Liang C."/>
            <person name="Lipzen A."/>
            <person name="Lutzoni F."/>
            <person name="Magnuson J."/>
            <person name="Mondo S."/>
            <person name="Nolan M."/>
            <person name="Ohm R."/>
            <person name="Pangilinan J."/>
            <person name="Park H.-J."/>
            <person name="Ramirez L."/>
            <person name="Alfaro M."/>
            <person name="Sun H."/>
            <person name="Tritt A."/>
            <person name="Yoshinaga Y."/>
            <person name="Zwiers L.-H."/>
            <person name="Turgeon B."/>
            <person name="Goodwin S."/>
            <person name="Spatafora J."/>
            <person name="Crous P."/>
            <person name="Grigoriev I."/>
        </authorList>
    </citation>
    <scope>NUCLEOTIDE SEQUENCE</scope>
    <source>
        <strain evidence="4">CBS 125425</strain>
    </source>
</reference>
<evidence type="ECO:0000313" key="5">
    <source>
        <dbReference type="Proteomes" id="UP000799444"/>
    </source>
</evidence>
<evidence type="ECO:0000259" key="3">
    <source>
        <dbReference type="PROSITE" id="PS50158"/>
    </source>
</evidence>
<dbReference type="EMBL" id="ML996170">
    <property type="protein sequence ID" value="KAF2732893.1"/>
    <property type="molecule type" value="Genomic_DNA"/>
</dbReference>
<dbReference type="InterPro" id="IPR001878">
    <property type="entry name" value="Znf_CCHC"/>
</dbReference>
<name>A0A9P4QX64_9PLEO</name>
<dbReference type="GO" id="GO:0008270">
    <property type="term" value="F:zinc ion binding"/>
    <property type="evidence" value="ECO:0007669"/>
    <property type="project" value="UniProtKB-KW"/>
</dbReference>
<organism evidence="4 5">
    <name type="scientific">Polyplosphaeria fusca</name>
    <dbReference type="NCBI Taxonomy" id="682080"/>
    <lineage>
        <taxon>Eukaryota</taxon>
        <taxon>Fungi</taxon>
        <taxon>Dikarya</taxon>
        <taxon>Ascomycota</taxon>
        <taxon>Pezizomycotina</taxon>
        <taxon>Dothideomycetes</taxon>
        <taxon>Pleosporomycetidae</taxon>
        <taxon>Pleosporales</taxon>
        <taxon>Tetraplosphaeriaceae</taxon>
        <taxon>Polyplosphaeria</taxon>
    </lineage>
</organism>
<dbReference type="AlphaFoldDB" id="A0A9P4QX64"/>
<dbReference type="GO" id="GO:0003676">
    <property type="term" value="F:nucleic acid binding"/>
    <property type="evidence" value="ECO:0007669"/>
    <property type="project" value="InterPro"/>
</dbReference>
<evidence type="ECO:0000256" key="2">
    <source>
        <dbReference type="SAM" id="MobiDB-lite"/>
    </source>
</evidence>
<feature type="compositionally biased region" description="Polar residues" evidence="2">
    <location>
        <begin position="84"/>
        <end position="94"/>
    </location>
</feature>
<keyword evidence="1" id="KW-0863">Zinc-finger</keyword>
<feature type="region of interest" description="Disordered" evidence="2">
    <location>
        <begin position="334"/>
        <end position="360"/>
    </location>
</feature>
<comment type="caution">
    <text evidence="4">The sequence shown here is derived from an EMBL/GenBank/DDBJ whole genome shotgun (WGS) entry which is preliminary data.</text>
</comment>
<keyword evidence="5" id="KW-1185">Reference proteome</keyword>
<keyword evidence="1" id="KW-0862">Zinc</keyword>
<feature type="domain" description="CCHC-type" evidence="3">
    <location>
        <begin position="133"/>
        <end position="146"/>
    </location>
</feature>
<evidence type="ECO:0000256" key="1">
    <source>
        <dbReference type="PROSITE-ProRule" id="PRU00047"/>
    </source>
</evidence>
<feature type="compositionally biased region" description="Gly residues" evidence="2">
    <location>
        <begin position="51"/>
        <end position="83"/>
    </location>
</feature>
<accession>A0A9P4QX64</accession>
<dbReference type="Proteomes" id="UP000799444">
    <property type="component" value="Unassembled WGS sequence"/>
</dbReference>
<gene>
    <name evidence="4" type="ORF">EJ04DRAFT_607083</name>
</gene>
<feature type="compositionally biased region" description="Pro residues" evidence="2">
    <location>
        <begin position="346"/>
        <end position="355"/>
    </location>
</feature>
<dbReference type="SMART" id="SM00343">
    <property type="entry name" value="ZnF_C2HC"/>
    <property type="match status" value="3"/>
</dbReference>